<feature type="region of interest" description="Disordered" evidence="1">
    <location>
        <begin position="228"/>
        <end position="253"/>
    </location>
</feature>
<accession>A0A6H5GT35</accession>
<gene>
    <name evidence="2" type="ORF">NTEN_LOCUS12854</name>
</gene>
<name>A0A6H5GT35_9HEMI</name>
<evidence type="ECO:0000256" key="1">
    <source>
        <dbReference type="SAM" id="MobiDB-lite"/>
    </source>
</evidence>
<dbReference type="Gene3D" id="2.30.42.10">
    <property type="match status" value="1"/>
</dbReference>
<protein>
    <submittedName>
        <fullName evidence="2">Uncharacterized protein</fullName>
    </submittedName>
</protein>
<dbReference type="OrthoDB" id="2272012at2759"/>
<evidence type="ECO:0000313" key="2">
    <source>
        <dbReference type="EMBL" id="CAB0007582.1"/>
    </source>
</evidence>
<evidence type="ECO:0000313" key="3">
    <source>
        <dbReference type="Proteomes" id="UP000479000"/>
    </source>
</evidence>
<keyword evidence="3" id="KW-1185">Reference proteome</keyword>
<proteinExistence type="predicted"/>
<reference evidence="2 3" key="1">
    <citation type="submission" date="2020-02" db="EMBL/GenBank/DDBJ databases">
        <authorList>
            <person name="Ferguson B K."/>
        </authorList>
    </citation>
    <scope>NUCLEOTIDE SEQUENCE [LARGE SCALE GENOMIC DNA]</scope>
</reference>
<dbReference type="Proteomes" id="UP000479000">
    <property type="component" value="Unassembled WGS sequence"/>
</dbReference>
<dbReference type="AlphaFoldDB" id="A0A6H5GT35"/>
<organism evidence="2 3">
    <name type="scientific">Nesidiocoris tenuis</name>
    <dbReference type="NCBI Taxonomy" id="355587"/>
    <lineage>
        <taxon>Eukaryota</taxon>
        <taxon>Metazoa</taxon>
        <taxon>Ecdysozoa</taxon>
        <taxon>Arthropoda</taxon>
        <taxon>Hexapoda</taxon>
        <taxon>Insecta</taxon>
        <taxon>Pterygota</taxon>
        <taxon>Neoptera</taxon>
        <taxon>Paraneoptera</taxon>
        <taxon>Hemiptera</taxon>
        <taxon>Heteroptera</taxon>
        <taxon>Panheteroptera</taxon>
        <taxon>Cimicomorpha</taxon>
        <taxon>Miridae</taxon>
        <taxon>Dicyphina</taxon>
        <taxon>Nesidiocoris</taxon>
    </lineage>
</organism>
<dbReference type="EMBL" id="CADCXU010019146">
    <property type="protein sequence ID" value="CAB0007582.1"/>
    <property type="molecule type" value="Genomic_DNA"/>
</dbReference>
<sequence>MTIEDFQMDHLFAGGPGRESSHHMATLTSHCTTLTIYKDEKGYGMKVSGDNPVYVQSVKEDTSQETRKESPFMKTAVGSEFPLFENLRGFLQFQRCDSGRKAAGQRTHTTHRPYSLIGWSYGYVHFGAPASMASQGVGLVLQYHLFPKTPNARDDMNHKAMDQIFHGTCGNRTHNSQKNITLNQWCAVSIYLVREILDHIFFGGGTMCTSLRALVALLERRTSSNPIRSTHMSRRQPVGGIPPCGSGSRPRQPMPIRRLALKRVASFDARGGRSLCRDRGPGLNRRIFPPLTAK</sequence>
<dbReference type="InterPro" id="IPR036034">
    <property type="entry name" value="PDZ_sf"/>
</dbReference>